<dbReference type="EMBL" id="MU001512">
    <property type="protein sequence ID" value="KAF2438499.1"/>
    <property type="molecule type" value="Genomic_DNA"/>
</dbReference>
<keyword evidence="3" id="KW-0472">Membrane</keyword>
<protein>
    <submittedName>
        <fullName evidence="4">Uncharacterized protein</fullName>
    </submittedName>
</protein>
<feature type="coiled-coil region" evidence="1">
    <location>
        <begin position="18"/>
        <end position="45"/>
    </location>
</feature>
<accession>A0A9P4U4Z9</accession>
<feature type="transmembrane region" description="Helical" evidence="3">
    <location>
        <begin position="622"/>
        <end position="642"/>
    </location>
</feature>
<organism evidence="4 5">
    <name type="scientific">Karstenula rhodostoma CBS 690.94</name>
    <dbReference type="NCBI Taxonomy" id="1392251"/>
    <lineage>
        <taxon>Eukaryota</taxon>
        <taxon>Fungi</taxon>
        <taxon>Dikarya</taxon>
        <taxon>Ascomycota</taxon>
        <taxon>Pezizomycotina</taxon>
        <taxon>Dothideomycetes</taxon>
        <taxon>Pleosporomycetidae</taxon>
        <taxon>Pleosporales</taxon>
        <taxon>Massarineae</taxon>
        <taxon>Didymosphaeriaceae</taxon>
        <taxon>Karstenula</taxon>
    </lineage>
</organism>
<keyword evidence="3" id="KW-1133">Transmembrane helix</keyword>
<keyword evidence="1" id="KW-0175">Coiled coil</keyword>
<reference evidence="4" key="1">
    <citation type="journal article" date="2020" name="Stud. Mycol.">
        <title>101 Dothideomycetes genomes: a test case for predicting lifestyles and emergence of pathogens.</title>
        <authorList>
            <person name="Haridas S."/>
            <person name="Albert R."/>
            <person name="Binder M."/>
            <person name="Bloem J."/>
            <person name="Labutti K."/>
            <person name="Salamov A."/>
            <person name="Andreopoulos B."/>
            <person name="Baker S."/>
            <person name="Barry K."/>
            <person name="Bills G."/>
            <person name="Bluhm B."/>
            <person name="Cannon C."/>
            <person name="Castanera R."/>
            <person name="Culley D."/>
            <person name="Daum C."/>
            <person name="Ezra D."/>
            <person name="Gonzalez J."/>
            <person name="Henrissat B."/>
            <person name="Kuo A."/>
            <person name="Liang C."/>
            <person name="Lipzen A."/>
            <person name="Lutzoni F."/>
            <person name="Magnuson J."/>
            <person name="Mondo S."/>
            <person name="Nolan M."/>
            <person name="Ohm R."/>
            <person name="Pangilinan J."/>
            <person name="Park H.-J."/>
            <person name="Ramirez L."/>
            <person name="Alfaro M."/>
            <person name="Sun H."/>
            <person name="Tritt A."/>
            <person name="Yoshinaga Y."/>
            <person name="Zwiers L.-H."/>
            <person name="Turgeon B."/>
            <person name="Goodwin S."/>
            <person name="Spatafora J."/>
            <person name="Crous P."/>
            <person name="Grigoriev I."/>
        </authorList>
    </citation>
    <scope>NUCLEOTIDE SEQUENCE</scope>
    <source>
        <strain evidence="4">CBS 690.94</strain>
    </source>
</reference>
<dbReference type="OrthoDB" id="3788331at2759"/>
<dbReference type="AlphaFoldDB" id="A0A9P4U4Z9"/>
<evidence type="ECO:0000256" key="3">
    <source>
        <dbReference type="SAM" id="Phobius"/>
    </source>
</evidence>
<keyword evidence="5" id="KW-1185">Reference proteome</keyword>
<evidence type="ECO:0000313" key="5">
    <source>
        <dbReference type="Proteomes" id="UP000799764"/>
    </source>
</evidence>
<dbReference type="Proteomes" id="UP000799764">
    <property type="component" value="Unassembled WGS sequence"/>
</dbReference>
<feature type="coiled-coil region" evidence="1">
    <location>
        <begin position="99"/>
        <end position="262"/>
    </location>
</feature>
<feature type="region of interest" description="Disordered" evidence="2">
    <location>
        <begin position="292"/>
        <end position="315"/>
    </location>
</feature>
<evidence type="ECO:0000313" key="4">
    <source>
        <dbReference type="EMBL" id="KAF2438499.1"/>
    </source>
</evidence>
<feature type="compositionally biased region" description="Polar residues" evidence="2">
    <location>
        <begin position="303"/>
        <end position="313"/>
    </location>
</feature>
<evidence type="ECO:0000256" key="1">
    <source>
        <dbReference type="SAM" id="Coils"/>
    </source>
</evidence>
<name>A0A9P4U4Z9_9PLEO</name>
<evidence type="ECO:0000256" key="2">
    <source>
        <dbReference type="SAM" id="MobiDB-lite"/>
    </source>
</evidence>
<keyword evidence="3" id="KW-0812">Transmembrane</keyword>
<gene>
    <name evidence="4" type="ORF">P171DRAFT_449134</name>
</gene>
<sequence length="715" mass="79414">MASNTFSFSTGETWSRLYADLQKQVNQLNADVRTLMQEREVARATNDALIRAGAAAETGKAEAERKLVVSGRLFKSLHEHHRACPGSMDATSDQAWEYGLEIQAENARFKEEVKQLKDDRLRLETDLAFKAKESETKEKEAAALKRRTDELTQARDELRDKLDQETKDAADIRTNLDTAYADLTRKGEEHRALRKQKDDIEAELFGTKLQLQDAHDHYQQSQQRVAELESQKSAIEALERDNATLQADHDHMQEKLNEQDRAVLVKDVRIGYLETQVQKALTAAARAQDAQNKADAAVDPTTAEPTSVVTTGESLEDELNNSGELYDPEAASQLELSLELVAAVTAAHTAPVDAPTTTSSTQTAVSPTQVVTSSTLTQVSTTADTSPVEPSAMLSESDVHALWETRIEPALRILSTSSPRTIDLRFIVETVQDLTGSSLTTTSTQTEEEEKNEELSISLETVADIAPVELSLESSVTQTESPKLTHTGISTVFDQPPVVYEERHTQTNTPTAVYEERHTQTDAPQLKQTGTSTVLDHPPVVHEERHTQTDAPQLTQTGTSTVLDHPPVVHEERHTQTDAPQLTQTGTSTVLDEPPIVQEDRHTQTDIQAPPTVVYVPKKRSIFSLSTALAIFFALLAILYYAELESWKNSSNRAGVNRLYNSMGYQRRGRHLFGTIPVCYQRGETWLTEAFCQQFAAGVQKIEASIGIKYPSTWW</sequence>
<comment type="caution">
    <text evidence="4">The sequence shown here is derived from an EMBL/GenBank/DDBJ whole genome shotgun (WGS) entry which is preliminary data.</text>
</comment>
<proteinExistence type="predicted"/>